<evidence type="ECO:0000313" key="4">
    <source>
        <dbReference type="Proteomes" id="UP001274321"/>
    </source>
</evidence>
<evidence type="ECO:0000313" key="3">
    <source>
        <dbReference type="EMBL" id="MDX6806772.1"/>
    </source>
</evidence>
<dbReference type="Pfam" id="PF02698">
    <property type="entry name" value="DUF218"/>
    <property type="match status" value="1"/>
</dbReference>
<dbReference type="InterPro" id="IPR014729">
    <property type="entry name" value="Rossmann-like_a/b/a_fold"/>
</dbReference>
<accession>A0ABU4RPI2</accession>
<name>A0ABU4RPI2_9HYPH</name>
<dbReference type="InterPro" id="IPR003848">
    <property type="entry name" value="DUF218"/>
</dbReference>
<keyword evidence="4" id="KW-1185">Reference proteome</keyword>
<dbReference type="EMBL" id="JAXAFJ010000007">
    <property type="protein sequence ID" value="MDX6806772.1"/>
    <property type="molecule type" value="Genomic_DNA"/>
</dbReference>
<reference evidence="3 4" key="1">
    <citation type="submission" date="2023-11" db="EMBL/GenBank/DDBJ databases">
        <authorList>
            <person name="Bao R."/>
        </authorList>
    </citation>
    <scope>NUCLEOTIDE SEQUENCE [LARGE SCALE GENOMIC DNA]</scope>
    <source>
        <strain evidence="3 4">PJ23</strain>
    </source>
</reference>
<sequence length="217" mass="23747">MAETATARRRRPSLLARLVRLLLGLALLGGLVLIGGFVLFIQNIPQPAAGSRPMADAIVVLTGGPERIGEAVDLLADGQARRLLISGVNPDTTKAEIARLHPRATRWLDCCMDLGRRALNTAGNAAETRQWVRQNGFQTVIVVTSGWHMRRSLLELQRALPEVIILPHVAGNGTTEQNWWQDSRAARLLVAEYVKYLAALVEVRVAPRLTGRPEGDT</sequence>
<feature type="transmembrane region" description="Helical" evidence="1">
    <location>
        <begin position="21"/>
        <end position="41"/>
    </location>
</feature>
<feature type="domain" description="DUF218" evidence="2">
    <location>
        <begin position="56"/>
        <end position="194"/>
    </location>
</feature>
<keyword evidence="1" id="KW-0812">Transmembrane</keyword>
<dbReference type="InterPro" id="IPR051599">
    <property type="entry name" value="Cell_Envelope_Assoc"/>
</dbReference>
<keyword evidence="1" id="KW-1133">Transmembrane helix</keyword>
<dbReference type="CDD" id="cd06259">
    <property type="entry name" value="YdcF-like"/>
    <property type="match status" value="1"/>
</dbReference>
<dbReference type="Proteomes" id="UP001274321">
    <property type="component" value="Unassembled WGS sequence"/>
</dbReference>
<evidence type="ECO:0000259" key="2">
    <source>
        <dbReference type="Pfam" id="PF02698"/>
    </source>
</evidence>
<keyword evidence="1" id="KW-0472">Membrane</keyword>
<comment type="caution">
    <text evidence="3">The sequence shown here is derived from an EMBL/GenBank/DDBJ whole genome shotgun (WGS) entry which is preliminary data.</text>
</comment>
<protein>
    <submittedName>
        <fullName evidence="3">YdcF family protein</fullName>
    </submittedName>
</protein>
<dbReference type="RefSeq" id="WP_319844898.1">
    <property type="nucleotide sequence ID" value="NZ_JAXAFJ010000007.1"/>
</dbReference>
<dbReference type="PANTHER" id="PTHR30336:SF4">
    <property type="entry name" value="ENVELOPE BIOGENESIS FACTOR ELYC"/>
    <property type="match status" value="1"/>
</dbReference>
<dbReference type="Gene3D" id="3.40.50.620">
    <property type="entry name" value="HUPs"/>
    <property type="match status" value="1"/>
</dbReference>
<organism evidence="3 4">
    <name type="scientific">Terrihabitans rhizophilus</name>
    <dbReference type="NCBI Taxonomy" id="3092662"/>
    <lineage>
        <taxon>Bacteria</taxon>
        <taxon>Pseudomonadati</taxon>
        <taxon>Pseudomonadota</taxon>
        <taxon>Alphaproteobacteria</taxon>
        <taxon>Hyphomicrobiales</taxon>
        <taxon>Terrihabitans</taxon>
    </lineage>
</organism>
<gene>
    <name evidence="3" type="ORF">SCD90_11920</name>
</gene>
<proteinExistence type="predicted"/>
<dbReference type="PANTHER" id="PTHR30336">
    <property type="entry name" value="INNER MEMBRANE PROTEIN, PROBABLE PERMEASE"/>
    <property type="match status" value="1"/>
</dbReference>
<evidence type="ECO:0000256" key="1">
    <source>
        <dbReference type="SAM" id="Phobius"/>
    </source>
</evidence>